<dbReference type="SUPFAM" id="SSF55729">
    <property type="entry name" value="Acyl-CoA N-acyltransferases (Nat)"/>
    <property type="match status" value="1"/>
</dbReference>
<sequence length="305" mass="35459">MHPMSTIPTHRPEFHALFFNRSITSFKHPRIVSSWTMAMDTKCSPTLENQNDIKNKTNLKKKELCVPHSRSPIPKVETLGSKDLWFERLQPSDQEESIRGNRFEFGQFVAREAVLDEEYWTAAWLRAECQWENRMYERYIDNFKRKFAEQEFTAVRRRCKVRNGETCTCIITVRKEPSNSKHSVLNSVVGTLDLNIRYLLQGETFPGEHVKAPLFCSINRTPPSRYGYIANLCVAKSARQQGIASNMLYFAIEAAKYNGVTQIYVHVDRNNRPAQMLYQKMGFQMVETANAKLSLEETFLLRLQT</sequence>
<dbReference type="Pfam" id="PF00583">
    <property type="entry name" value="Acetyltransf_1"/>
    <property type="match status" value="1"/>
</dbReference>
<dbReference type="PROSITE" id="PS51186">
    <property type="entry name" value="GNAT"/>
    <property type="match status" value="1"/>
</dbReference>
<dbReference type="PANTHER" id="PTHR47426:SF3">
    <property type="entry name" value="GCN5-RELATED N-ACETYLTRANSFERASE 6, CHLOROPLASTIC"/>
    <property type="match status" value="1"/>
</dbReference>
<accession>A0ABU6SHU6</accession>
<evidence type="ECO:0000313" key="3">
    <source>
        <dbReference type="Proteomes" id="UP001341840"/>
    </source>
</evidence>
<feature type="domain" description="N-acetyltransferase" evidence="1">
    <location>
        <begin position="215"/>
        <end position="302"/>
    </location>
</feature>
<dbReference type="EMBL" id="JASCZI010060741">
    <property type="protein sequence ID" value="MED6135689.1"/>
    <property type="molecule type" value="Genomic_DNA"/>
</dbReference>
<dbReference type="CDD" id="cd04301">
    <property type="entry name" value="NAT_SF"/>
    <property type="match status" value="1"/>
</dbReference>
<reference evidence="2 3" key="1">
    <citation type="journal article" date="2023" name="Plants (Basel)">
        <title>Bridging the Gap: Combining Genomics and Transcriptomics Approaches to Understand Stylosanthes scabra, an Orphan Legume from the Brazilian Caatinga.</title>
        <authorList>
            <person name="Ferreira-Neto J.R.C."/>
            <person name="da Silva M.D."/>
            <person name="Binneck E."/>
            <person name="de Melo N.F."/>
            <person name="da Silva R.H."/>
            <person name="de Melo A.L.T.M."/>
            <person name="Pandolfi V."/>
            <person name="Bustamante F.O."/>
            <person name="Brasileiro-Vidal A.C."/>
            <person name="Benko-Iseppon A.M."/>
        </authorList>
    </citation>
    <scope>NUCLEOTIDE SEQUENCE [LARGE SCALE GENOMIC DNA]</scope>
    <source>
        <tissue evidence="2">Leaves</tissue>
    </source>
</reference>
<dbReference type="Proteomes" id="UP001341840">
    <property type="component" value="Unassembled WGS sequence"/>
</dbReference>
<dbReference type="InterPro" id="IPR000182">
    <property type="entry name" value="GNAT_dom"/>
</dbReference>
<organism evidence="2 3">
    <name type="scientific">Stylosanthes scabra</name>
    <dbReference type="NCBI Taxonomy" id="79078"/>
    <lineage>
        <taxon>Eukaryota</taxon>
        <taxon>Viridiplantae</taxon>
        <taxon>Streptophyta</taxon>
        <taxon>Embryophyta</taxon>
        <taxon>Tracheophyta</taxon>
        <taxon>Spermatophyta</taxon>
        <taxon>Magnoliopsida</taxon>
        <taxon>eudicotyledons</taxon>
        <taxon>Gunneridae</taxon>
        <taxon>Pentapetalae</taxon>
        <taxon>rosids</taxon>
        <taxon>fabids</taxon>
        <taxon>Fabales</taxon>
        <taxon>Fabaceae</taxon>
        <taxon>Papilionoideae</taxon>
        <taxon>50 kb inversion clade</taxon>
        <taxon>dalbergioids sensu lato</taxon>
        <taxon>Dalbergieae</taxon>
        <taxon>Pterocarpus clade</taxon>
        <taxon>Stylosanthes</taxon>
    </lineage>
</organism>
<dbReference type="Gene3D" id="3.40.630.30">
    <property type="match status" value="1"/>
</dbReference>
<evidence type="ECO:0000259" key="1">
    <source>
        <dbReference type="PROSITE" id="PS51186"/>
    </source>
</evidence>
<dbReference type="InterPro" id="IPR016181">
    <property type="entry name" value="Acyl_CoA_acyltransferase"/>
</dbReference>
<gene>
    <name evidence="2" type="ORF">PIB30_049028</name>
</gene>
<keyword evidence="3" id="KW-1185">Reference proteome</keyword>
<proteinExistence type="predicted"/>
<protein>
    <recommendedName>
        <fullName evidence="1">N-acetyltransferase domain-containing protein</fullName>
    </recommendedName>
</protein>
<evidence type="ECO:0000313" key="2">
    <source>
        <dbReference type="EMBL" id="MED6135689.1"/>
    </source>
</evidence>
<comment type="caution">
    <text evidence="2">The sequence shown here is derived from an EMBL/GenBank/DDBJ whole genome shotgun (WGS) entry which is preliminary data.</text>
</comment>
<name>A0ABU6SHU6_9FABA</name>
<dbReference type="PANTHER" id="PTHR47426">
    <property type="entry name" value="ACYL-COA N-ACYLTRANSFERASES (NAT) SUPERFAMILY PROTEIN"/>
    <property type="match status" value="1"/>
</dbReference>